<dbReference type="RefSeq" id="WP_265791071.1">
    <property type="nucleotide sequence ID" value="NZ_BAABRS010000004.1"/>
</dbReference>
<reference evidence="1 2" key="1">
    <citation type="submission" date="2021-11" db="EMBL/GenBank/DDBJ databases">
        <title>Aliifidinibius sp. nov., a new bacterium isolated from saline soil.</title>
        <authorList>
            <person name="Galisteo C."/>
            <person name="De La Haba R."/>
            <person name="Sanchez-Porro C."/>
            <person name="Ventosa A."/>
        </authorList>
    </citation>
    <scope>NUCLEOTIDE SEQUENCE [LARGE SCALE GENOMIC DNA]</scope>
    <source>
        <strain evidence="1 2">KACC 190600</strain>
    </source>
</reference>
<dbReference type="EMBL" id="JAJNDC010000004">
    <property type="protein sequence ID" value="MCW9714015.1"/>
    <property type="molecule type" value="Genomic_DNA"/>
</dbReference>
<name>A0ABT3Q1N8_9BACT</name>
<gene>
    <name evidence="1" type="ORF">LQ318_13975</name>
</gene>
<accession>A0ABT3Q1N8</accession>
<keyword evidence="2" id="KW-1185">Reference proteome</keyword>
<dbReference type="InterPro" id="IPR007366">
    <property type="entry name" value="DUF432"/>
</dbReference>
<evidence type="ECO:0000313" key="1">
    <source>
        <dbReference type="EMBL" id="MCW9714015.1"/>
    </source>
</evidence>
<organism evidence="1 2">
    <name type="scientific">Fodinibius salicampi</name>
    <dbReference type="NCBI Taxonomy" id="1920655"/>
    <lineage>
        <taxon>Bacteria</taxon>
        <taxon>Pseudomonadati</taxon>
        <taxon>Balneolota</taxon>
        <taxon>Balneolia</taxon>
        <taxon>Balneolales</taxon>
        <taxon>Balneolaceae</taxon>
        <taxon>Fodinibius</taxon>
    </lineage>
</organism>
<sequence length="264" mass="30374">MSEVKNSIWGTHPLGDKEPYFVDVGALNLWMLYRNEEIWIAYCYDEEVEGKVDPSAPPEKTDWQRWAHKSGGNEVQILPAFADLPLIVQSEYSLKVSPYTTIQIYSRVPLWISISIAKNEYSLIELPATKLSKTWFGTPIEGELCYHVTTKARRDLSKTTPEDYLLSCPITISNRSAEELTFESFCFRVERLGIYKDTNGVLWADETEITYHGEEQHSDIIMTGKLPKGITKDMQISKPRKQIHKSLATRTFQRLFEDTDILGR</sequence>
<protein>
    <submittedName>
        <fullName evidence="1">DUF432 domain-containing protein</fullName>
    </submittedName>
</protein>
<evidence type="ECO:0000313" key="2">
    <source>
        <dbReference type="Proteomes" id="UP001207337"/>
    </source>
</evidence>
<proteinExistence type="predicted"/>
<dbReference type="Pfam" id="PF04254">
    <property type="entry name" value="DUF432"/>
    <property type="match status" value="1"/>
</dbReference>
<dbReference type="Proteomes" id="UP001207337">
    <property type="component" value="Unassembled WGS sequence"/>
</dbReference>
<comment type="caution">
    <text evidence="1">The sequence shown here is derived from an EMBL/GenBank/DDBJ whole genome shotgun (WGS) entry which is preliminary data.</text>
</comment>